<sequence length="147" mass="16988">MSTLVENLVKRDPEKRPGSTEDLLVKKLIPFELVDSSLNNVLEELSKSDSVFRSKALKKLFSSNMPGHLNYTYDSLMIGSLFFTNFAKIFRSFILTKRNDDNLNKKRIKANLSKRIREIFEKHGFFNFETPLLMPSIPGKKNNGRLM</sequence>
<gene>
    <name evidence="1" type="ORF">MHBO_004964</name>
</gene>
<dbReference type="SUPFAM" id="SSF55681">
    <property type="entry name" value="Class II aaRS and biotin synthetases"/>
    <property type="match status" value="1"/>
</dbReference>
<keyword evidence="2" id="KW-1185">Reference proteome</keyword>
<dbReference type="InterPro" id="IPR045864">
    <property type="entry name" value="aa-tRNA-synth_II/BPL/LPL"/>
</dbReference>
<dbReference type="EMBL" id="JBDODL010005998">
    <property type="protein sequence ID" value="MES1923398.1"/>
    <property type="molecule type" value="Genomic_DNA"/>
</dbReference>
<protein>
    <submittedName>
        <fullName evidence="1">Uncharacterized protein</fullName>
    </submittedName>
</protein>
<evidence type="ECO:0000313" key="2">
    <source>
        <dbReference type="Proteomes" id="UP001439008"/>
    </source>
</evidence>
<feature type="non-terminal residue" evidence="1">
    <location>
        <position position="147"/>
    </location>
</feature>
<name>A0ABV2AUR9_9EUKA</name>
<dbReference type="Proteomes" id="UP001439008">
    <property type="component" value="Unassembled WGS sequence"/>
</dbReference>
<proteinExistence type="predicted"/>
<accession>A0ABV2AUR9</accession>
<comment type="caution">
    <text evidence="1">The sequence shown here is derived from an EMBL/GenBank/DDBJ whole genome shotgun (WGS) entry which is preliminary data.</text>
</comment>
<evidence type="ECO:0000313" key="1">
    <source>
        <dbReference type="EMBL" id="MES1923398.1"/>
    </source>
</evidence>
<reference evidence="1 2" key="1">
    <citation type="journal article" date="2024" name="BMC Biol.">
        <title>Comparative genomics of Ascetosporea gives new insight into the evolutionary basis for animal parasitism in Rhizaria.</title>
        <authorList>
            <person name="Hiltunen Thoren M."/>
            <person name="Onut-Brannstrom I."/>
            <person name="Alfjorden A."/>
            <person name="Peckova H."/>
            <person name="Swords F."/>
            <person name="Hooper C."/>
            <person name="Holzer A.S."/>
            <person name="Bass D."/>
            <person name="Burki F."/>
        </authorList>
    </citation>
    <scope>NUCLEOTIDE SEQUENCE [LARGE SCALE GENOMIC DNA]</scope>
    <source>
        <strain evidence="1">20-A016</strain>
    </source>
</reference>
<organism evidence="1 2">
    <name type="scientific">Bonamia ostreae</name>
    <dbReference type="NCBI Taxonomy" id="126728"/>
    <lineage>
        <taxon>Eukaryota</taxon>
        <taxon>Sar</taxon>
        <taxon>Rhizaria</taxon>
        <taxon>Endomyxa</taxon>
        <taxon>Ascetosporea</taxon>
        <taxon>Haplosporida</taxon>
        <taxon>Bonamia</taxon>
    </lineage>
</organism>